<evidence type="ECO:0000313" key="8">
    <source>
        <dbReference type="EMBL" id="OAY26571.1"/>
    </source>
</evidence>
<keyword evidence="9" id="KW-1185">Reference proteome</keyword>
<evidence type="ECO:0000259" key="6">
    <source>
        <dbReference type="Pfam" id="PF01397"/>
    </source>
</evidence>
<organism evidence="8 9">
    <name type="scientific">Manihot esculenta</name>
    <name type="common">Cassava</name>
    <name type="synonym">Jatropha manihot</name>
    <dbReference type="NCBI Taxonomy" id="3983"/>
    <lineage>
        <taxon>Eukaryota</taxon>
        <taxon>Viridiplantae</taxon>
        <taxon>Streptophyta</taxon>
        <taxon>Embryophyta</taxon>
        <taxon>Tracheophyta</taxon>
        <taxon>Spermatophyta</taxon>
        <taxon>Magnoliopsida</taxon>
        <taxon>eudicotyledons</taxon>
        <taxon>Gunneridae</taxon>
        <taxon>Pentapetalae</taxon>
        <taxon>rosids</taxon>
        <taxon>fabids</taxon>
        <taxon>Malpighiales</taxon>
        <taxon>Euphorbiaceae</taxon>
        <taxon>Crotonoideae</taxon>
        <taxon>Manihoteae</taxon>
        <taxon>Manihot</taxon>
    </lineage>
</organism>
<protein>
    <recommendedName>
        <fullName evidence="10">(+)-delta-cadinene synthase</fullName>
    </recommendedName>
</protein>
<dbReference type="GO" id="GO:0016102">
    <property type="term" value="P:diterpenoid biosynthetic process"/>
    <property type="evidence" value="ECO:0007669"/>
    <property type="project" value="InterPro"/>
</dbReference>
<gene>
    <name evidence="8" type="ORF">MANES_16G057600v8</name>
</gene>
<sequence length="565" mass="65733">MPCFSTNKLIKMASPVSAVPSITRPLANFHPNIWGDHFLSYASHESMKIDNDVEERVEKLKQEVQRMMLVASADGPSHVLNLVDLIQRLGVSYHFENEITEALQQSFMDDSGTYDDELHNVALRFRLLRQQGFNVSCDVFNKFRDIEGKFNEKLKDDVEGMLSLYEAAYLRVHGEDILEEALAFTTTHLQSIASSDSHLSSRHVALVKRALKQPLRKGLSRLEARHYISIYEEDVSHDKTLLMFAKMDFNILQKLHQQELRRISEWWKNLNFTTKLPFIRDRVVEGYFWILGVYYEPQFSFARWFLTKVFSIASVIDDMYDAYGTLEELEVFTHAVERWDIKYIDQLPQYMKLVYKTLLNIYEEIERELIKQGRPILFHYVKKEMKRLVQAYLVEAKWLNKNYTPTVDEYMSNALLSCGYSLLTISVFVGMGDIATTEAFDWASKDPKILRAASMIGRLMDDIVSHEFEQKRGHVASAIECYMKQNDISEQEARVEFNKQIVDAWKDINEECLRPSNIPMPLLTRVINLACFVDYFYKDGDEYTHVGELMKSSITSILIDSVKIP</sequence>
<keyword evidence="5" id="KW-0456">Lyase</keyword>
<dbReference type="SUPFAM" id="SSF48239">
    <property type="entry name" value="Terpenoid cyclases/Protein prenyltransferases"/>
    <property type="match status" value="1"/>
</dbReference>
<dbReference type="EMBL" id="CM004402">
    <property type="protein sequence ID" value="OAY26571.1"/>
    <property type="molecule type" value="Genomic_DNA"/>
</dbReference>
<evidence type="ECO:0000256" key="4">
    <source>
        <dbReference type="ARBA" id="ARBA00022842"/>
    </source>
</evidence>
<comment type="caution">
    <text evidence="8">The sequence shown here is derived from an EMBL/GenBank/DDBJ whole genome shotgun (WGS) entry which is preliminary data.</text>
</comment>
<dbReference type="PANTHER" id="PTHR31225:SF236">
    <property type="entry name" value="TERPENE SYNTHASE 2-RELATED"/>
    <property type="match status" value="1"/>
</dbReference>
<dbReference type="Proteomes" id="UP000091857">
    <property type="component" value="Chromosome 16"/>
</dbReference>
<dbReference type="GO" id="GO:0046246">
    <property type="term" value="P:terpene biosynthetic process"/>
    <property type="evidence" value="ECO:0000318"/>
    <property type="project" value="GO_Central"/>
</dbReference>
<feature type="domain" description="Terpene synthase N-terminal" evidence="6">
    <location>
        <begin position="33"/>
        <end position="211"/>
    </location>
</feature>
<evidence type="ECO:0000313" key="9">
    <source>
        <dbReference type="Proteomes" id="UP000091857"/>
    </source>
</evidence>
<dbReference type="AlphaFoldDB" id="A0A2C9UA78"/>
<reference evidence="9" key="1">
    <citation type="journal article" date="2016" name="Nat. Biotechnol.">
        <title>Sequencing wild and cultivated cassava and related species reveals extensive interspecific hybridization and genetic diversity.</title>
        <authorList>
            <person name="Bredeson J.V."/>
            <person name="Lyons J.B."/>
            <person name="Prochnik S.E."/>
            <person name="Wu G.A."/>
            <person name="Ha C.M."/>
            <person name="Edsinger-Gonzales E."/>
            <person name="Grimwood J."/>
            <person name="Schmutz J."/>
            <person name="Rabbi I.Y."/>
            <person name="Egesi C."/>
            <person name="Nauluvula P."/>
            <person name="Lebot V."/>
            <person name="Ndunguru J."/>
            <person name="Mkamilo G."/>
            <person name="Bart R.S."/>
            <person name="Setter T.L."/>
            <person name="Gleadow R.M."/>
            <person name="Kulakow P."/>
            <person name="Ferguson M.E."/>
            <person name="Rounsley S."/>
            <person name="Rokhsar D.S."/>
        </authorList>
    </citation>
    <scope>NUCLEOTIDE SEQUENCE [LARGE SCALE GENOMIC DNA]</scope>
    <source>
        <strain evidence="9">cv. AM560-2</strain>
    </source>
</reference>
<dbReference type="Gene3D" id="1.50.10.130">
    <property type="entry name" value="Terpene synthase, N-terminal domain"/>
    <property type="match status" value="1"/>
</dbReference>
<evidence type="ECO:0000256" key="1">
    <source>
        <dbReference type="ARBA" id="ARBA00001946"/>
    </source>
</evidence>
<dbReference type="InterPro" id="IPR050148">
    <property type="entry name" value="Terpene_synthase-like"/>
</dbReference>
<dbReference type="InterPro" id="IPR044814">
    <property type="entry name" value="Terpene_cyclase_plant_C1"/>
</dbReference>
<comment type="cofactor">
    <cofactor evidence="1">
        <name>Mg(2+)</name>
        <dbReference type="ChEBI" id="CHEBI:18420"/>
    </cofactor>
</comment>
<dbReference type="Pfam" id="PF01397">
    <property type="entry name" value="Terpene_synth"/>
    <property type="match status" value="1"/>
</dbReference>
<dbReference type="GO" id="GO:0000287">
    <property type="term" value="F:magnesium ion binding"/>
    <property type="evidence" value="ECO:0007669"/>
    <property type="project" value="InterPro"/>
</dbReference>
<evidence type="ECO:0000256" key="5">
    <source>
        <dbReference type="ARBA" id="ARBA00023239"/>
    </source>
</evidence>
<dbReference type="Gramene" id="Manes.16G057600.1.v8.1">
    <property type="protein sequence ID" value="Manes.16G057600.1.v8.1.CDS"/>
    <property type="gene ID" value="Manes.16G057600.v8.1"/>
</dbReference>
<keyword evidence="4" id="KW-0460">Magnesium</keyword>
<name>A0A2C9UA78_MANES</name>
<dbReference type="PANTHER" id="PTHR31225">
    <property type="entry name" value="OS04G0344100 PROTEIN-RELATED"/>
    <property type="match status" value="1"/>
</dbReference>
<dbReference type="Gene3D" id="1.10.600.10">
    <property type="entry name" value="Farnesyl Diphosphate Synthase"/>
    <property type="match status" value="1"/>
</dbReference>
<accession>A0A2C9UA78</accession>
<keyword evidence="3" id="KW-0479">Metal-binding</keyword>
<evidence type="ECO:0000259" key="7">
    <source>
        <dbReference type="Pfam" id="PF03936"/>
    </source>
</evidence>
<evidence type="ECO:0008006" key="10">
    <source>
        <dbReference type="Google" id="ProtNLM"/>
    </source>
</evidence>
<comment type="similarity">
    <text evidence="2">Belongs to the terpene synthase family.</text>
</comment>
<dbReference type="SUPFAM" id="SSF48576">
    <property type="entry name" value="Terpenoid synthases"/>
    <property type="match status" value="1"/>
</dbReference>
<proteinExistence type="inferred from homology"/>
<evidence type="ECO:0000256" key="2">
    <source>
        <dbReference type="ARBA" id="ARBA00006333"/>
    </source>
</evidence>
<dbReference type="InterPro" id="IPR036965">
    <property type="entry name" value="Terpene_synth_N_sf"/>
</dbReference>
<dbReference type="FunFam" id="1.10.600.10:FF:000007">
    <property type="entry name" value="Isoprene synthase, chloroplastic"/>
    <property type="match status" value="1"/>
</dbReference>
<dbReference type="InterPro" id="IPR008949">
    <property type="entry name" value="Isoprenoid_synthase_dom_sf"/>
</dbReference>
<dbReference type="GO" id="GO:0010333">
    <property type="term" value="F:terpene synthase activity"/>
    <property type="evidence" value="ECO:0000318"/>
    <property type="project" value="GO_Central"/>
</dbReference>
<dbReference type="InterPro" id="IPR008930">
    <property type="entry name" value="Terpenoid_cyclase/PrenylTrfase"/>
</dbReference>
<dbReference type="Pfam" id="PF03936">
    <property type="entry name" value="Terpene_synth_C"/>
    <property type="match status" value="1"/>
</dbReference>
<dbReference type="SFLD" id="SFLDG01019">
    <property type="entry name" value="Terpene_Cyclase_Like_1_C_Termi"/>
    <property type="match status" value="1"/>
</dbReference>
<evidence type="ECO:0000256" key="3">
    <source>
        <dbReference type="ARBA" id="ARBA00022723"/>
    </source>
</evidence>
<dbReference type="InterPro" id="IPR005630">
    <property type="entry name" value="Terpene_synthase_metal-bd"/>
</dbReference>
<dbReference type="CDD" id="cd00684">
    <property type="entry name" value="Terpene_cyclase_plant_C1"/>
    <property type="match status" value="1"/>
</dbReference>
<feature type="domain" description="Terpene synthase metal-binding" evidence="7">
    <location>
        <begin position="268"/>
        <end position="507"/>
    </location>
</feature>
<dbReference type="InterPro" id="IPR034741">
    <property type="entry name" value="Terpene_cyclase-like_1_C"/>
</dbReference>
<dbReference type="InterPro" id="IPR001906">
    <property type="entry name" value="Terpene_synth_N"/>
</dbReference>
<dbReference type="STRING" id="3983.A0A2C9UA78"/>
<dbReference type="SFLD" id="SFLDS00005">
    <property type="entry name" value="Isoprenoid_Synthase_Type_I"/>
    <property type="match status" value="1"/>
</dbReference>
<dbReference type="FunFam" id="1.50.10.130:FF:000001">
    <property type="entry name" value="Isoprene synthase, chloroplastic"/>
    <property type="match status" value="1"/>
</dbReference>